<name>A0A1R2ATT2_9CILI</name>
<dbReference type="EMBL" id="MPUH01001415">
    <property type="protein sequence ID" value="OMJ67918.1"/>
    <property type="molecule type" value="Genomic_DNA"/>
</dbReference>
<protein>
    <submittedName>
        <fullName evidence="1">Uncharacterized protein</fullName>
    </submittedName>
</protein>
<evidence type="ECO:0000313" key="2">
    <source>
        <dbReference type="Proteomes" id="UP000187209"/>
    </source>
</evidence>
<dbReference type="OrthoDB" id="325746at2759"/>
<sequence length="181" mass="21240">MKSRSEWLKLAGKERKYGKSGKKRFLIHKNHHIKILNLESTLREKDSFLSEHVTTKTPQPIRIKMFTKLEPIDKKIYWKNPIEKQTENFDIKTLDKVATANNFGVEKKISLESRFKHLKDNSETFIKRYWKVPEYKSYSNLDMVNHPAFAQPKFTKNNPKIMLSNPITGISPKFGGINLSF</sequence>
<dbReference type="Proteomes" id="UP000187209">
    <property type="component" value="Unassembled WGS sequence"/>
</dbReference>
<dbReference type="AlphaFoldDB" id="A0A1R2ATT2"/>
<gene>
    <name evidence="1" type="ORF">SteCoe_34795</name>
</gene>
<keyword evidence="2" id="KW-1185">Reference proteome</keyword>
<proteinExistence type="predicted"/>
<evidence type="ECO:0000313" key="1">
    <source>
        <dbReference type="EMBL" id="OMJ67918.1"/>
    </source>
</evidence>
<reference evidence="1 2" key="1">
    <citation type="submission" date="2016-11" db="EMBL/GenBank/DDBJ databases">
        <title>The macronuclear genome of Stentor coeruleus: a giant cell with tiny introns.</title>
        <authorList>
            <person name="Slabodnick M."/>
            <person name="Ruby J.G."/>
            <person name="Reiff S.B."/>
            <person name="Swart E.C."/>
            <person name="Gosai S."/>
            <person name="Prabakaran S."/>
            <person name="Witkowska E."/>
            <person name="Larue G.E."/>
            <person name="Fisher S."/>
            <person name="Freeman R.M."/>
            <person name="Gunawardena J."/>
            <person name="Chu W."/>
            <person name="Stover N.A."/>
            <person name="Gregory B.D."/>
            <person name="Nowacki M."/>
            <person name="Derisi J."/>
            <person name="Roy S.W."/>
            <person name="Marshall W.F."/>
            <person name="Sood P."/>
        </authorList>
    </citation>
    <scope>NUCLEOTIDE SEQUENCE [LARGE SCALE GENOMIC DNA]</scope>
    <source>
        <strain evidence="1">WM001</strain>
    </source>
</reference>
<accession>A0A1R2ATT2</accession>
<organism evidence="1 2">
    <name type="scientific">Stentor coeruleus</name>
    <dbReference type="NCBI Taxonomy" id="5963"/>
    <lineage>
        <taxon>Eukaryota</taxon>
        <taxon>Sar</taxon>
        <taxon>Alveolata</taxon>
        <taxon>Ciliophora</taxon>
        <taxon>Postciliodesmatophora</taxon>
        <taxon>Heterotrichea</taxon>
        <taxon>Heterotrichida</taxon>
        <taxon>Stentoridae</taxon>
        <taxon>Stentor</taxon>
    </lineage>
</organism>
<comment type="caution">
    <text evidence="1">The sequence shown here is derived from an EMBL/GenBank/DDBJ whole genome shotgun (WGS) entry which is preliminary data.</text>
</comment>